<comment type="caution">
    <text evidence="2">The sequence shown here is derived from an EMBL/GenBank/DDBJ whole genome shotgun (WGS) entry which is preliminary data.</text>
</comment>
<dbReference type="EMBL" id="BKAG01000020">
    <property type="protein sequence ID" value="GEP43759.1"/>
    <property type="molecule type" value="Genomic_DNA"/>
</dbReference>
<sequence>MQRLINTSAPRVKGTHDAEFICVGDRAYLVTEANDQRAGESSAWPFIYVTMSIVNLKTLEVEKVIDFARSEQAFENETLPFGQCFVPRILQKDAKTLRCYFTSQDPGKRQAQMWYIDFDLKSAAFENRIFRAKLQTAAGTFDMQPQYFHADAAAQGFRRPARDAGLFIFDSFKQFDGKTYVALNNFPVGQNALALLHDDLVTFEVIGHYNEPQSQQLSESAVNKLPDGTWMAICRNDKGNYHFTTSADGKTWTTGKEMPFVNGSNSKPTFDKFGDIYYLGWQDAELINGDRRTIFNIDISRDGKTWERKYRFETPHSFQYPTFHEHQGAIWLSVTQGPLKDRIMFGKLEDVGQFESLADKKRIDWPPPPAPSTAVMKKGEKLFADREYVIDEMPAEVSGLPFLQTSIEQLDVEVTKPGTLYALTPTIRPGAASQEDALQKAGFTKVDVPETQLFPRDVNRVSLYRKTVKVGERLKFKKMVLLILKDGVALHQENPNAPVVITNPGAEVQDDARPGGMIIGMDRTPKGRIWGCWTGTGDKKDGYFLLATSDDDGSTWSKPRLVVGARTDISQKISGALVGNLWTDPKGRLWLFFDQQLGNSEGRITNWSMVCSDPDAAEPTWTNPVQFAEGCTLNKPTVLKNGHWLLPVSDWQKKTARVFASTNQGHTWSERGSLQFPDWQFDEHMMVELQSGAGVPPAASGTPVGTTGPHLWMLARTSGQPHESFSTDGGATWSAPQLAATVQNVSSRFFLRRLKSGRILLVKNGSPAERLPKRTHMSAWLSEDEGQTWKGGLMLDERNSVSYPDGFESPDGLIHILYDWNRHTDAEILMAKFREEDILAAKLVSKDAKLAMLVNKATGPKPEKLYNGIELPDVWPPKFRDPNSGEPMEVPYLKRPLKTIPIDVGRQLFVDDFLIHKTTLKRTFHQAKKFEGNPVFKAETERELGPATEGEKGEEATTFTGQGGVFYDPAEKLFKMFYVAGWRGPLSLATSPDMKTWTRHGQLLPEGLRWTGPKLTTGGSDNCVWLDLNAQNPAERIKYLTCWLHVPKEQRPKGFMHSLHVSDGKTFSDAVTTSIAADDYCSFFYNPFREKWVFSIKRGTSRGRSRYYYESDDFLKGADWGKGVFWTSSDKLDEPEPKDRYPGAGEQPQLYSLNAVAYESLMVGMHYIHRGPKNEICEKGKFPKLLDLELGFSRDGFHWDRPDRRGFIVGSRTEGSWDRAYLHGAAGVFVVLDDQLVFPYMGTSGIAPSGHRGMYTGGSIGLATLRRDGFASMDGTGSLTTRPVKFKGKHLFVNSTGDISITVSDDKNKALATSKPFSGDSTKQRIEWNEIPDLSKLSGKPVKFTFTLTNGSLYSFWVSSDEKGASNGYVGAGGPAFSGVMDKAAP</sequence>
<dbReference type="Pfam" id="PF13088">
    <property type="entry name" value="BNR_2"/>
    <property type="match status" value="1"/>
</dbReference>
<evidence type="ECO:0000313" key="3">
    <source>
        <dbReference type="Proteomes" id="UP000321577"/>
    </source>
</evidence>
<evidence type="ECO:0000259" key="1">
    <source>
        <dbReference type="Pfam" id="PF13088"/>
    </source>
</evidence>
<dbReference type="SUPFAM" id="SSF75005">
    <property type="entry name" value="Arabinanase/levansucrase/invertase"/>
    <property type="match status" value="2"/>
</dbReference>
<dbReference type="PANTHER" id="PTHR43752:SF2">
    <property type="entry name" value="BNR_ASP-BOX REPEAT FAMILY PROTEIN"/>
    <property type="match status" value="1"/>
</dbReference>
<dbReference type="SUPFAM" id="SSF50939">
    <property type="entry name" value="Sialidases"/>
    <property type="match status" value="2"/>
</dbReference>
<dbReference type="PANTHER" id="PTHR43752">
    <property type="entry name" value="BNR/ASP-BOX REPEAT FAMILY PROTEIN"/>
    <property type="match status" value="1"/>
</dbReference>
<dbReference type="InterPro" id="IPR011040">
    <property type="entry name" value="Sialidase"/>
</dbReference>
<keyword evidence="3" id="KW-1185">Reference proteome</keyword>
<dbReference type="Proteomes" id="UP000321577">
    <property type="component" value="Unassembled WGS sequence"/>
</dbReference>
<proteinExistence type="predicted"/>
<feature type="domain" description="Sialidase" evidence="1">
    <location>
        <begin position="547"/>
        <end position="816"/>
    </location>
</feature>
<name>A0A512MAJ6_9BACT</name>
<evidence type="ECO:0000313" key="2">
    <source>
        <dbReference type="EMBL" id="GEP43759.1"/>
    </source>
</evidence>
<organism evidence="2 3">
    <name type="scientific">Brevifollis gellanilyticus</name>
    <dbReference type="NCBI Taxonomy" id="748831"/>
    <lineage>
        <taxon>Bacteria</taxon>
        <taxon>Pseudomonadati</taxon>
        <taxon>Verrucomicrobiota</taxon>
        <taxon>Verrucomicrobiia</taxon>
        <taxon>Verrucomicrobiales</taxon>
        <taxon>Verrucomicrobiaceae</taxon>
    </lineage>
</organism>
<gene>
    <name evidence="2" type="ORF">BGE01nite_30500</name>
</gene>
<dbReference type="InterPro" id="IPR036278">
    <property type="entry name" value="Sialidase_sf"/>
</dbReference>
<dbReference type="InterPro" id="IPR023296">
    <property type="entry name" value="Glyco_hydro_beta-prop_sf"/>
</dbReference>
<protein>
    <recommendedName>
        <fullName evidence="1">Sialidase domain-containing protein</fullName>
    </recommendedName>
</protein>
<reference evidence="2 3" key="1">
    <citation type="submission" date="2019-07" db="EMBL/GenBank/DDBJ databases">
        <title>Whole genome shotgun sequence of Brevifollis gellanilyticus NBRC 108608.</title>
        <authorList>
            <person name="Hosoyama A."/>
            <person name="Uohara A."/>
            <person name="Ohji S."/>
            <person name="Ichikawa N."/>
        </authorList>
    </citation>
    <scope>NUCLEOTIDE SEQUENCE [LARGE SCALE GENOMIC DNA]</scope>
    <source>
        <strain evidence="2 3">NBRC 108608</strain>
    </source>
</reference>
<dbReference type="CDD" id="cd15482">
    <property type="entry name" value="Sialidase_non-viral"/>
    <property type="match status" value="2"/>
</dbReference>
<accession>A0A512MAJ6</accession>
<dbReference type="Gene3D" id="2.120.10.10">
    <property type="match status" value="2"/>
</dbReference>